<evidence type="ECO:0000313" key="3">
    <source>
        <dbReference type="Proteomes" id="UP000541610"/>
    </source>
</evidence>
<name>A0A7J6NTE4_PEROL</name>
<evidence type="ECO:0000313" key="2">
    <source>
        <dbReference type="EMBL" id="KAF4686860.1"/>
    </source>
</evidence>
<gene>
    <name evidence="2" type="ORF">FOZ60_004732</name>
</gene>
<organism evidence="2 3">
    <name type="scientific">Perkinsus olseni</name>
    <name type="common">Perkinsus atlanticus</name>
    <dbReference type="NCBI Taxonomy" id="32597"/>
    <lineage>
        <taxon>Eukaryota</taxon>
        <taxon>Sar</taxon>
        <taxon>Alveolata</taxon>
        <taxon>Perkinsozoa</taxon>
        <taxon>Perkinsea</taxon>
        <taxon>Perkinsida</taxon>
        <taxon>Perkinsidae</taxon>
        <taxon>Perkinsus</taxon>
    </lineage>
</organism>
<reference evidence="2 3" key="1">
    <citation type="submission" date="2020-04" db="EMBL/GenBank/DDBJ databases">
        <title>Perkinsus olseni comparative genomics.</title>
        <authorList>
            <person name="Bogema D.R."/>
        </authorList>
    </citation>
    <scope>NUCLEOTIDE SEQUENCE [LARGE SCALE GENOMIC DNA]</scope>
    <source>
        <strain evidence="2">00978-12</strain>
    </source>
</reference>
<accession>A0A7J6NTE4</accession>
<proteinExistence type="predicted"/>
<dbReference type="AlphaFoldDB" id="A0A7J6NTE4"/>
<dbReference type="Proteomes" id="UP000541610">
    <property type="component" value="Unassembled WGS sequence"/>
</dbReference>
<evidence type="ECO:0000256" key="1">
    <source>
        <dbReference type="SAM" id="MobiDB-lite"/>
    </source>
</evidence>
<feature type="compositionally biased region" description="Basic and acidic residues" evidence="1">
    <location>
        <begin position="72"/>
        <end position="82"/>
    </location>
</feature>
<dbReference type="EMBL" id="JABANP010000205">
    <property type="protein sequence ID" value="KAF4686860.1"/>
    <property type="molecule type" value="Genomic_DNA"/>
</dbReference>
<comment type="caution">
    <text evidence="2">The sequence shown here is derived from an EMBL/GenBank/DDBJ whole genome shotgun (WGS) entry which is preliminary data.</text>
</comment>
<sequence>MLCLNEISLSLSNRPSSLPEGLTSTRGYQVKLEQIPLGASELVYSSAPLVTCDEASERPVASELVHSTSSEELARPREPEDVSGRWERERLMAVSTDASAGVVELVLQEKDYSETKMSSRLWMTSEGSSAGVSPDEVLRQVRRRSADFLFGTARGCLGEESTIALRLLDHGHYTKSFDVRLPSLLGRVL</sequence>
<feature type="region of interest" description="Disordered" evidence="1">
    <location>
        <begin position="60"/>
        <end position="82"/>
    </location>
</feature>
<protein>
    <submittedName>
        <fullName evidence="2">Uncharacterized protein</fullName>
    </submittedName>
</protein>